<evidence type="ECO:0000256" key="5">
    <source>
        <dbReference type="PROSITE-ProRule" id="PRU00679"/>
    </source>
</evidence>
<dbReference type="PANTHER" id="PTHR10819:SF3">
    <property type="entry name" value="PHOSPHOTRIESTERASE-RELATED PROTEIN"/>
    <property type="match status" value="1"/>
</dbReference>
<accession>A0A518CRH9</accession>
<dbReference type="GO" id="GO:0008270">
    <property type="term" value="F:zinc ion binding"/>
    <property type="evidence" value="ECO:0007669"/>
    <property type="project" value="InterPro"/>
</dbReference>
<feature type="binding site" evidence="4">
    <location>
        <position position="242"/>
    </location>
    <ligand>
        <name>Zn(2+)</name>
        <dbReference type="ChEBI" id="CHEBI:29105"/>
        <label>2</label>
    </ligand>
</feature>
<dbReference type="SUPFAM" id="SSF51556">
    <property type="entry name" value="Metallo-dependent hydrolases"/>
    <property type="match status" value="1"/>
</dbReference>
<evidence type="ECO:0000256" key="1">
    <source>
        <dbReference type="ARBA" id="ARBA00022723"/>
    </source>
</evidence>
<dbReference type="Gene3D" id="3.20.20.140">
    <property type="entry name" value="Metal-dependent hydrolases"/>
    <property type="match status" value="1"/>
</dbReference>
<evidence type="ECO:0000256" key="4">
    <source>
        <dbReference type="PIRSR" id="PIRSR601559-51"/>
    </source>
</evidence>
<feature type="binding site" evidence="4">
    <location>
        <position position="269"/>
    </location>
    <ligand>
        <name>Zn(2+)</name>
        <dbReference type="ChEBI" id="CHEBI:29105"/>
        <label>2</label>
    </ligand>
</feature>
<dbReference type="GO" id="GO:0004063">
    <property type="term" value="F:aryldialkylphosphatase activity"/>
    <property type="evidence" value="ECO:0007669"/>
    <property type="project" value="UniProtKB-EC"/>
</dbReference>
<protein>
    <submittedName>
        <fullName evidence="6">Parathion hydrolase</fullName>
        <ecNumber evidence="6">3.1.8.1</ecNumber>
    </submittedName>
</protein>
<dbReference type="Pfam" id="PF02126">
    <property type="entry name" value="PTE"/>
    <property type="match status" value="1"/>
</dbReference>
<dbReference type="PANTHER" id="PTHR10819">
    <property type="entry name" value="PHOSPHOTRIESTERASE-RELATED"/>
    <property type="match status" value="1"/>
</dbReference>
<feature type="binding site" evidence="4">
    <location>
        <position position="73"/>
    </location>
    <ligand>
        <name>Zn(2+)</name>
        <dbReference type="ChEBI" id="CHEBI:29105"/>
        <label>1</label>
    </ligand>
</feature>
<keyword evidence="2 6" id="KW-0378">Hydrolase</keyword>
<keyword evidence="7" id="KW-1185">Reference proteome</keyword>
<evidence type="ECO:0000313" key="7">
    <source>
        <dbReference type="Proteomes" id="UP000317178"/>
    </source>
</evidence>
<comment type="similarity">
    <text evidence="5">Belongs to the metallo-dependent hydrolases superfamily. Phosphotriesterase family.</text>
</comment>
<evidence type="ECO:0000256" key="3">
    <source>
        <dbReference type="PIRSR" id="PIRSR601559-50"/>
    </source>
</evidence>
<keyword evidence="1 4" id="KW-0479">Metal-binding</keyword>
<sequence>MPYDSRTANNSLRNSRRDCLKKLALSGAGAALLPTAFVAQSLKARAATPAKNTQTVLGPVPVDQLGMTLMHEHAPSVDWSELYEQKPGPLAEIREEMLTNTAGLLDAFHKTLNEKTGPGAIVECTPIRVGRYPLLMKELAERTPVHIIASTGFWCEAAAPQHPWAIELGYSQDGVRKLADLFVREISEGMEDPSGEFGEKFTNIKAGMIKIATSNYLRPSERRVHEAAAIAAIETGAPVTTHTTSGGGLEEAELFLRMKADPSKICIGHLGNKDDRENENAYEYHRHLAELGFNVQFDRVGLSKYKPEKSAVQIHKLIDCGHANQILVSHDAVPYVYTNYATDEVSSEGWSYDPVDFTQCSTVLVDELKKLDVSDETLYQIMVKNPQRVLGFC</sequence>
<feature type="modified residue" description="N6-carboxylysine" evidence="3 5">
    <location>
        <position position="210"/>
    </location>
</feature>
<comment type="cofactor">
    <cofactor evidence="4">
        <name>a divalent metal cation</name>
        <dbReference type="ChEBI" id="CHEBI:60240"/>
    </cofactor>
    <text evidence="4">Binds 2 divalent metal cations per subunit.</text>
</comment>
<feature type="binding site" description="via carbamate group" evidence="4">
    <location>
        <position position="210"/>
    </location>
    <ligand>
        <name>Zn(2+)</name>
        <dbReference type="ChEBI" id="CHEBI:29105"/>
        <label>1</label>
    </ligand>
</feature>
<organism evidence="6 7">
    <name type="scientific">Polystyrenella longa</name>
    <dbReference type="NCBI Taxonomy" id="2528007"/>
    <lineage>
        <taxon>Bacteria</taxon>
        <taxon>Pseudomonadati</taxon>
        <taxon>Planctomycetota</taxon>
        <taxon>Planctomycetia</taxon>
        <taxon>Planctomycetales</taxon>
        <taxon>Planctomycetaceae</taxon>
        <taxon>Polystyrenella</taxon>
    </lineage>
</organism>
<dbReference type="InterPro" id="IPR006311">
    <property type="entry name" value="TAT_signal"/>
</dbReference>
<dbReference type="RefSeq" id="WP_144997505.1">
    <property type="nucleotide sequence ID" value="NZ_CP036281.1"/>
</dbReference>
<dbReference type="OrthoDB" id="262432at2"/>
<proteinExistence type="inferred from homology"/>
<dbReference type="EC" id="3.1.8.1" evidence="6"/>
<name>A0A518CRH9_9PLAN</name>
<dbReference type="EMBL" id="CP036281">
    <property type="protein sequence ID" value="QDU81829.1"/>
    <property type="molecule type" value="Genomic_DNA"/>
</dbReference>
<evidence type="ECO:0000313" key="6">
    <source>
        <dbReference type="EMBL" id="QDU81829.1"/>
    </source>
</evidence>
<dbReference type="PROSITE" id="PS51318">
    <property type="entry name" value="TAT"/>
    <property type="match status" value="1"/>
</dbReference>
<feature type="binding site" evidence="4">
    <location>
        <position position="71"/>
    </location>
    <ligand>
        <name>Zn(2+)</name>
        <dbReference type="ChEBI" id="CHEBI:29105"/>
        <label>1</label>
    </ligand>
</feature>
<dbReference type="PROSITE" id="PS51347">
    <property type="entry name" value="PHOSPHOTRIESTERASE_2"/>
    <property type="match status" value="1"/>
</dbReference>
<dbReference type="Proteomes" id="UP000317178">
    <property type="component" value="Chromosome"/>
</dbReference>
<gene>
    <name evidence="6" type="primary">opd</name>
    <name evidence="6" type="ORF">Pla110_35800</name>
</gene>
<dbReference type="KEGG" id="plon:Pla110_35800"/>
<reference evidence="6 7" key="1">
    <citation type="submission" date="2019-02" db="EMBL/GenBank/DDBJ databases">
        <title>Deep-cultivation of Planctomycetes and their phenomic and genomic characterization uncovers novel biology.</title>
        <authorList>
            <person name="Wiegand S."/>
            <person name="Jogler M."/>
            <person name="Boedeker C."/>
            <person name="Pinto D."/>
            <person name="Vollmers J."/>
            <person name="Rivas-Marin E."/>
            <person name="Kohn T."/>
            <person name="Peeters S.H."/>
            <person name="Heuer A."/>
            <person name="Rast P."/>
            <person name="Oberbeckmann S."/>
            <person name="Bunk B."/>
            <person name="Jeske O."/>
            <person name="Meyerdierks A."/>
            <person name="Storesund J.E."/>
            <person name="Kallscheuer N."/>
            <person name="Luecker S."/>
            <person name="Lage O.M."/>
            <person name="Pohl T."/>
            <person name="Merkel B.J."/>
            <person name="Hornburger P."/>
            <person name="Mueller R.-W."/>
            <person name="Bruemmer F."/>
            <person name="Labrenz M."/>
            <person name="Spormann A.M."/>
            <person name="Op den Camp H."/>
            <person name="Overmann J."/>
            <person name="Amann R."/>
            <person name="Jetten M.S.M."/>
            <person name="Mascher T."/>
            <person name="Medema M.H."/>
            <person name="Devos D.P."/>
            <person name="Kaster A.-K."/>
            <person name="Ovreas L."/>
            <person name="Rohde M."/>
            <person name="Galperin M.Y."/>
            <person name="Jogler C."/>
        </authorList>
    </citation>
    <scope>NUCLEOTIDE SEQUENCE [LARGE SCALE GENOMIC DNA]</scope>
    <source>
        <strain evidence="6 7">Pla110</strain>
    </source>
</reference>
<evidence type="ECO:0000256" key="2">
    <source>
        <dbReference type="ARBA" id="ARBA00022801"/>
    </source>
</evidence>
<dbReference type="InterPro" id="IPR001559">
    <property type="entry name" value="Phosphotriesterase"/>
</dbReference>
<feature type="binding site" description="via carbamate group" evidence="4">
    <location>
        <position position="210"/>
    </location>
    <ligand>
        <name>Zn(2+)</name>
        <dbReference type="ChEBI" id="CHEBI:29105"/>
        <label>2</label>
    </ligand>
</feature>
<dbReference type="InterPro" id="IPR032466">
    <property type="entry name" value="Metal_Hydrolase"/>
</dbReference>
<dbReference type="AlphaFoldDB" id="A0A518CRH9"/>
<feature type="binding site" evidence="4">
    <location>
        <position position="331"/>
    </location>
    <ligand>
        <name>Zn(2+)</name>
        <dbReference type="ChEBI" id="CHEBI:29105"/>
        <label>1</label>
    </ligand>
</feature>